<keyword evidence="4" id="KW-1185">Reference proteome</keyword>
<evidence type="ECO:0000256" key="1">
    <source>
        <dbReference type="SAM" id="MobiDB-lite"/>
    </source>
</evidence>
<name>A0A1C0ZR08_9BACL</name>
<proteinExistence type="predicted"/>
<comment type="caution">
    <text evidence="3">The sequence shown here is derived from an EMBL/GenBank/DDBJ whole genome shotgun (WGS) entry which is preliminary data.</text>
</comment>
<protein>
    <recommendedName>
        <fullName evidence="5">DUF5666 domain-containing protein</fullName>
    </recommendedName>
</protein>
<feature type="compositionally biased region" description="Polar residues" evidence="1">
    <location>
        <begin position="103"/>
        <end position="143"/>
    </location>
</feature>
<dbReference type="OrthoDB" id="2603943at2"/>
<sequence>MRTRLKIILISCLSAALVFGGWTAYAATSSTTPTSTAITGKLVSLSKDTITVHTDSGDQTVPLASSVWVYLNDNKAQLSDLHTDTQLELILNNKGQAAYVKGSSGQSTEQATETTNVSDTVSPNPTAPSDQPASEAPMSSATPLPTPVKPHDTAPAAKPAGKDTNMEDMDVNVEGQHFNLHIKQNKGPHGQDYDLTIQSPHAGKLHLTGFQAQAWISNLLGSVDITAAGAQQALKQQLAKQYALDANKLNMHVKVSSSNNDNEHEKETEKEMKKPKGKEQDKDKENDNKHGNSNKHN</sequence>
<organism evidence="3 4">
    <name type="scientific">Paenibacillus pectinilyticus</name>
    <dbReference type="NCBI Taxonomy" id="512399"/>
    <lineage>
        <taxon>Bacteria</taxon>
        <taxon>Bacillati</taxon>
        <taxon>Bacillota</taxon>
        <taxon>Bacilli</taxon>
        <taxon>Bacillales</taxon>
        <taxon>Paenibacillaceae</taxon>
        <taxon>Paenibacillus</taxon>
    </lineage>
</organism>
<feature type="region of interest" description="Disordered" evidence="1">
    <location>
        <begin position="255"/>
        <end position="297"/>
    </location>
</feature>
<gene>
    <name evidence="3" type="ORF">A8709_11855</name>
</gene>
<feature type="signal peptide" evidence="2">
    <location>
        <begin position="1"/>
        <end position="26"/>
    </location>
</feature>
<feature type="region of interest" description="Disordered" evidence="1">
    <location>
        <begin position="101"/>
        <end position="167"/>
    </location>
</feature>
<evidence type="ECO:0000256" key="2">
    <source>
        <dbReference type="SAM" id="SignalP"/>
    </source>
</evidence>
<dbReference type="AlphaFoldDB" id="A0A1C0ZR08"/>
<evidence type="ECO:0000313" key="4">
    <source>
        <dbReference type="Proteomes" id="UP000093309"/>
    </source>
</evidence>
<keyword evidence="2" id="KW-0732">Signal</keyword>
<reference evidence="4" key="1">
    <citation type="submission" date="2016-05" db="EMBL/GenBank/DDBJ databases">
        <title>Paenibacillus oryzae. sp. nov., isolated from the rice root.</title>
        <authorList>
            <person name="Zhang J."/>
            <person name="Zhang X."/>
        </authorList>
    </citation>
    <scope>NUCLEOTIDE SEQUENCE [LARGE SCALE GENOMIC DNA]</scope>
    <source>
        <strain evidence="4">KCTC13222</strain>
    </source>
</reference>
<dbReference type="EMBL" id="LYPC01000032">
    <property type="protein sequence ID" value="OCT10490.1"/>
    <property type="molecule type" value="Genomic_DNA"/>
</dbReference>
<accession>A0A1C0ZR08</accession>
<evidence type="ECO:0008006" key="5">
    <source>
        <dbReference type="Google" id="ProtNLM"/>
    </source>
</evidence>
<dbReference type="RefSeq" id="WP_065859399.1">
    <property type="nucleotide sequence ID" value="NZ_LYPC01000032.1"/>
</dbReference>
<feature type="compositionally biased region" description="Basic and acidic residues" evidence="1">
    <location>
        <begin position="261"/>
        <end position="290"/>
    </location>
</feature>
<dbReference type="Proteomes" id="UP000093309">
    <property type="component" value="Unassembled WGS sequence"/>
</dbReference>
<dbReference type="STRING" id="512399.A8709_11855"/>
<evidence type="ECO:0000313" key="3">
    <source>
        <dbReference type="EMBL" id="OCT10490.1"/>
    </source>
</evidence>
<feature type="chain" id="PRO_5008649407" description="DUF5666 domain-containing protein" evidence="2">
    <location>
        <begin position="27"/>
        <end position="297"/>
    </location>
</feature>